<organism evidence="2 3">
    <name type="scientific">Actinoplanes siamensis</name>
    <dbReference type="NCBI Taxonomy" id="1223317"/>
    <lineage>
        <taxon>Bacteria</taxon>
        <taxon>Bacillati</taxon>
        <taxon>Actinomycetota</taxon>
        <taxon>Actinomycetes</taxon>
        <taxon>Micromonosporales</taxon>
        <taxon>Micromonosporaceae</taxon>
        <taxon>Actinoplanes</taxon>
    </lineage>
</organism>
<dbReference type="EMBL" id="BOMW01000014">
    <property type="protein sequence ID" value="GIF03950.1"/>
    <property type="molecule type" value="Genomic_DNA"/>
</dbReference>
<feature type="region of interest" description="Disordered" evidence="1">
    <location>
        <begin position="40"/>
        <end position="67"/>
    </location>
</feature>
<proteinExistence type="predicted"/>
<comment type="caution">
    <text evidence="2">The sequence shown here is derived from an EMBL/GenBank/DDBJ whole genome shotgun (WGS) entry which is preliminary data.</text>
</comment>
<evidence type="ECO:0000313" key="2">
    <source>
        <dbReference type="EMBL" id="GIF03950.1"/>
    </source>
</evidence>
<dbReference type="RefSeq" id="WP_203677639.1">
    <property type="nucleotide sequence ID" value="NZ_BOMW01000014.1"/>
</dbReference>
<gene>
    <name evidence="2" type="ORF">Asi03nite_14880</name>
</gene>
<dbReference type="AlphaFoldDB" id="A0A919N3Y7"/>
<keyword evidence="3" id="KW-1185">Reference proteome</keyword>
<evidence type="ECO:0000313" key="3">
    <source>
        <dbReference type="Proteomes" id="UP000629619"/>
    </source>
</evidence>
<protein>
    <submittedName>
        <fullName evidence="2">Uncharacterized protein</fullName>
    </submittedName>
</protein>
<evidence type="ECO:0000256" key="1">
    <source>
        <dbReference type="SAM" id="MobiDB-lite"/>
    </source>
</evidence>
<dbReference type="Proteomes" id="UP000629619">
    <property type="component" value="Unassembled WGS sequence"/>
</dbReference>
<name>A0A919N3Y7_9ACTN</name>
<reference evidence="2" key="1">
    <citation type="submission" date="2021-01" db="EMBL/GenBank/DDBJ databases">
        <title>Whole genome shotgun sequence of Actinoplanes siamensis NBRC 109076.</title>
        <authorList>
            <person name="Komaki H."/>
            <person name="Tamura T."/>
        </authorList>
    </citation>
    <scope>NUCLEOTIDE SEQUENCE</scope>
    <source>
        <strain evidence="2">NBRC 109076</strain>
    </source>
</reference>
<feature type="compositionally biased region" description="Low complexity" evidence="1">
    <location>
        <begin position="42"/>
        <end position="67"/>
    </location>
</feature>
<sequence>MPARSPKAKRRWFVKVLIALVILAVAAGLALSRHRADGARYGLGPTPSAPPAGATAPGAPLAEIATT</sequence>
<accession>A0A919N3Y7</accession>